<dbReference type="Proteomes" id="UP001447842">
    <property type="component" value="Chromosome"/>
</dbReference>
<evidence type="ECO:0000313" key="2">
    <source>
        <dbReference type="Proteomes" id="UP001447842"/>
    </source>
</evidence>
<dbReference type="InterPro" id="IPR029069">
    <property type="entry name" value="HotDog_dom_sf"/>
</dbReference>
<gene>
    <name evidence="1" type="ORF">WCY31_03510</name>
</gene>
<name>A0ABZ3HBW6_9BACT</name>
<reference evidence="1 2" key="1">
    <citation type="submission" date="2024-03" db="EMBL/GenBank/DDBJ databases">
        <title>Sulfurimonas sp. HSL3-1.</title>
        <authorList>
            <person name="Wang S."/>
        </authorList>
    </citation>
    <scope>NUCLEOTIDE SEQUENCE [LARGE SCALE GENOMIC DNA]</scope>
    <source>
        <strain evidence="1 2">HSL3-1</strain>
    </source>
</reference>
<dbReference type="InterPro" id="IPR027961">
    <property type="entry name" value="DUF4442"/>
</dbReference>
<dbReference type="RefSeq" id="WP_345973133.1">
    <property type="nucleotide sequence ID" value="NZ_CP147920.1"/>
</dbReference>
<dbReference type="Pfam" id="PF14539">
    <property type="entry name" value="DUF4442"/>
    <property type="match status" value="1"/>
</dbReference>
<dbReference type="Gene3D" id="3.10.129.10">
    <property type="entry name" value="Hotdog Thioesterase"/>
    <property type="match status" value="1"/>
</dbReference>
<organism evidence="1 2">
    <name type="scientific">Sulfurimonas diazotrophicus</name>
    <dbReference type="NCBI Taxonomy" id="3131939"/>
    <lineage>
        <taxon>Bacteria</taxon>
        <taxon>Pseudomonadati</taxon>
        <taxon>Campylobacterota</taxon>
        <taxon>Epsilonproteobacteria</taxon>
        <taxon>Campylobacterales</taxon>
        <taxon>Sulfurimonadaceae</taxon>
        <taxon>Sulfurimonas</taxon>
    </lineage>
</organism>
<evidence type="ECO:0000313" key="1">
    <source>
        <dbReference type="EMBL" id="XAU15774.1"/>
    </source>
</evidence>
<keyword evidence="2" id="KW-1185">Reference proteome</keyword>
<proteinExistence type="predicted"/>
<protein>
    <submittedName>
        <fullName evidence="1">YiiD C-terminal domain-containing protein</fullName>
    </submittedName>
</protein>
<sequence length="135" mass="14621">MEAADIPFARYIGLEQEKGSVSLGFSGTVMNHLNTIHASAQFALAETQSGLFLQTLFPELEGKAVPLLRDAQIRYRKPAAARIVASASVDTSAVETFRDQFGKKGRGSIRVDVAVTDINGVLTSQGSFTWFIQTL</sequence>
<dbReference type="SUPFAM" id="SSF54637">
    <property type="entry name" value="Thioesterase/thiol ester dehydrase-isomerase"/>
    <property type="match status" value="1"/>
</dbReference>
<dbReference type="EMBL" id="CP147920">
    <property type="protein sequence ID" value="XAU15774.1"/>
    <property type="molecule type" value="Genomic_DNA"/>
</dbReference>
<accession>A0ABZ3HBW6</accession>